<organism evidence="1 2">
    <name type="scientific">Leuconostoc citreum</name>
    <dbReference type="NCBI Taxonomy" id="33964"/>
    <lineage>
        <taxon>Bacteria</taxon>
        <taxon>Bacillati</taxon>
        <taxon>Bacillota</taxon>
        <taxon>Bacilli</taxon>
        <taxon>Lactobacillales</taxon>
        <taxon>Lactobacillaceae</taxon>
        <taxon>Leuconostoc</taxon>
    </lineage>
</organism>
<name>A0A5A5U3Q9_LEUCI</name>
<comment type="caution">
    <text evidence="1">The sequence shown here is derived from an EMBL/GenBank/DDBJ whole genome shotgun (WGS) entry which is preliminary data.</text>
</comment>
<proteinExistence type="predicted"/>
<reference evidence="1 2" key="1">
    <citation type="submission" date="2019-04" db="EMBL/GenBank/DDBJ databases">
        <title>A pseudo-fructophilic Leuconostoc citreum strain F192-5 isolated from peel of satsuma mandarin: the first report for isolation and characterization of strain-dependent fructophilic-like characteristics.</title>
        <authorList>
            <person name="Maeno S."/>
            <person name="Tanizawa Y."/>
            <person name="Kajikawa A."/>
            <person name="Kanesaki Y."/>
            <person name="Kubota E."/>
            <person name="Arita M."/>
            <person name="Leon D."/>
            <person name="Endo A."/>
        </authorList>
    </citation>
    <scope>NUCLEOTIDE SEQUENCE [LARGE SCALE GENOMIC DNA]</scope>
    <source>
        <strain evidence="1 2">F192-5</strain>
    </source>
</reference>
<dbReference type="EMBL" id="BJJW01000015">
    <property type="protein sequence ID" value="GDZ84483.1"/>
    <property type="molecule type" value="Genomic_DNA"/>
</dbReference>
<evidence type="ECO:0000313" key="1">
    <source>
        <dbReference type="EMBL" id="GDZ84483.1"/>
    </source>
</evidence>
<evidence type="ECO:0000313" key="2">
    <source>
        <dbReference type="Proteomes" id="UP000323274"/>
    </source>
</evidence>
<dbReference type="AlphaFoldDB" id="A0A5A5U3Q9"/>
<protein>
    <submittedName>
        <fullName evidence="1">Uncharacterized protein</fullName>
    </submittedName>
</protein>
<gene>
    <name evidence="1" type="ORF">LCIT_17250</name>
</gene>
<accession>A0A5A5U3Q9</accession>
<dbReference type="Proteomes" id="UP000323274">
    <property type="component" value="Unassembled WGS sequence"/>
</dbReference>
<sequence>MTIELINSLSDSALPGVSWQIEQVRTGKSSELWVATPHEDASYLARQLGLAPYQVFDIYAQRYLTAIDETKGIWWTDLPVPNNARFVINADWTKSIMSLGCEIAKVRWYSDAKRIVQAVAWQDSRGQIDYKDIYQRDGKRFATQYFSDGQLLVTEFFFGDEAIVVRDFYFNKRRDFVYANGQQFESAEQYIAAVINRQTNQTINITQFERELTFVPKHTILTLIDNLTDSASNLQPRLRQILTDHQSPIGEIRMKDANFDYLKRAGLPTNHVKLVRI</sequence>
<dbReference type="RefSeq" id="WP_149334755.1">
    <property type="nucleotide sequence ID" value="NZ_BJJW01000015.1"/>
</dbReference>